<keyword evidence="2" id="KW-1185">Reference proteome</keyword>
<protein>
    <submittedName>
        <fullName evidence="1">Uncharacterized protein</fullName>
    </submittedName>
</protein>
<proteinExistence type="predicted"/>
<evidence type="ECO:0000313" key="1">
    <source>
        <dbReference type="EMBL" id="KDR12563.1"/>
    </source>
</evidence>
<reference evidence="1 2" key="1">
    <citation type="journal article" date="2014" name="Nat. Commun.">
        <title>Molecular traces of alternative social organization in a termite genome.</title>
        <authorList>
            <person name="Terrapon N."/>
            <person name="Li C."/>
            <person name="Robertson H.M."/>
            <person name="Ji L."/>
            <person name="Meng X."/>
            <person name="Booth W."/>
            <person name="Chen Z."/>
            <person name="Childers C.P."/>
            <person name="Glastad K.M."/>
            <person name="Gokhale K."/>
            <person name="Gowin J."/>
            <person name="Gronenberg W."/>
            <person name="Hermansen R.A."/>
            <person name="Hu H."/>
            <person name="Hunt B.G."/>
            <person name="Huylmans A.K."/>
            <person name="Khalil S.M."/>
            <person name="Mitchell R.D."/>
            <person name="Munoz-Torres M.C."/>
            <person name="Mustard J.A."/>
            <person name="Pan H."/>
            <person name="Reese J.T."/>
            <person name="Scharf M.E."/>
            <person name="Sun F."/>
            <person name="Vogel H."/>
            <person name="Xiao J."/>
            <person name="Yang W."/>
            <person name="Yang Z."/>
            <person name="Yang Z."/>
            <person name="Zhou J."/>
            <person name="Zhu J."/>
            <person name="Brent C.S."/>
            <person name="Elsik C.G."/>
            <person name="Goodisman M.A."/>
            <person name="Liberles D.A."/>
            <person name="Roe R.M."/>
            <person name="Vargo E.L."/>
            <person name="Vilcinskas A."/>
            <person name="Wang J."/>
            <person name="Bornberg-Bauer E."/>
            <person name="Korb J."/>
            <person name="Zhang G."/>
            <person name="Liebig J."/>
        </authorList>
    </citation>
    <scope>NUCLEOTIDE SEQUENCE [LARGE SCALE GENOMIC DNA]</scope>
    <source>
        <tissue evidence="1">Whole organism</tissue>
    </source>
</reference>
<dbReference type="InParanoid" id="A0A067R165"/>
<dbReference type="Proteomes" id="UP000027135">
    <property type="component" value="Unassembled WGS sequence"/>
</dbReference>
<dbReference type="EMBL" id="KK853008">
    <property type="protein sequence ID" value="KDR12563.1"/>
    <property type="molecule type" value="Genomic_DNA"/>
</dbReference>
<organism evidence="1 2">
    <name type="scientific">Zootermopsis nevadensis</name>
    <name type="common">Dampwood termite</name>
    <dbReference type="NCBI Taxonomy" id="136037"/>
    <lineage>
        <taxon>Eukaryota</taxon>
        <taxon>Metazoa</taxon>
        <taxon>Ecdysozoa</taxon>
        <taxon>Arthropoda</taxon>
        <taxon>Hexapoda</taxon>
        <taxon>Insecta</taxon>
        <taxon>Pterygota</taxon>
        <taxon>Neoptera</taxon>
        <taxon>Polyneoptera</taxon>
        <taxon>Dictyoptera</taxon>
        <taxon>Blattodea</taxon>
        <taxon>Blattoidea</taxon>
        <taxon>Termitoidae</taxon>
        <taxon>Termopsidae</taxon>
        <taxon>Zootermopsis</taxon>
    </lineage>
</organism>
<sequence length="54" mass="5942">MIKTGNDFMSENLCGLKFIGCGEDMLKLLEMMRVFEASPMFMKSPGTMMVAASA</sequence>
<name>A0A067R165_ZOONE</name>
<dbReference type="AlphaFoldDB" id="A0A067R165"/>
<evidence type="ECO:0000313" key="2">
    <source>
        <dbReference type="Proteomes" id="UP000027135"/>
    </source>
</evidence>
<gene>
    <name evidence="1" type="ORF">L798_12986</name>
</gene>
<accession>A0A067R165</accession>